<gene>
    <name evidence="3" type="ORF">JMJ77_008255</name>
</gene>
<feature type="compositionally biased region" description="Acidic residues" evidence="1">
    <location>
        <begin position="531"/>
        <end position="541"/>
    </location>
</feature>
<feature type="domain" description="2EXR" evidence="2">
    <location>
        <begin position="81"/>
        <end position="176"/>
    </location>
</feature>
<feature type="region of interest" description="Disordered" evidence="1">
    <location>
        <begin position="1"/>
        <end position="69"/>
    </location>
</feature>
<evidence type="ECO:0000313" key="3">
    <source>
        <dbReference type="EMBL" id="KAG7055804.1"/>
    </source>
</evidence>
<organism evidence="3 4">
    <name type="scientific">Colletotrichum scovillei</name>
    <dbReference type="NCBI Taxonomy" id="1209932"/>
    <lineage>
        <taxon>Eukaryota</taxon>
        <taxon>Fungi</taxon>
        <taxon>Dikarya</taxon>
        <taxon>Ascomycota</taxon>
        <taxon>Pezizomycotina</taxon>
        <taxon>Sordariomycetes</taxon>
        <taxon>Hypocreomycetidae</taxon>
        <taxon>Glomerellales</taxon>
        <taxon>Glomerellaceae</taxon>
        <taxon>Colletotrichum</taxon>
        <taxon>Colletotrichum acutatum species complex</taxon>
    </lineage>
</organism>
<dbReference type="EMBL" id="JAESDN010000002">
    <property type="protein sequence ID" value="KAG7055804.1"/>
    <property type="molecule type" value="Genomic_DNA"/>
</dbReference>
<keyword evidence="4" id="KW-1185">Reference proteome</keyword>
<feature type="compositionally biased region" description="Acidic residues" evidence="1">
    <location>
        <begin position="507"/>
        <end position="517"/>
    </location>
</feature>
<feature type="compositionally biased region" description="Acidic residues" evidence="1">
    <location>
        <begin position="612"/>
        <end position="632"/>
    </location>
</feature>
<dbReference type="Proteomes" id="UP000699042">
    <property type="component" value="Unassembled WGS sequence"/>
</dbReference>
<feature type="compositionally biased region" description="Acidic residues" evidence="1">
    <location>
        <begin position="656"/>
        <end position="686"/>
    </location>
</feature>
<feature type="compositionally biased region" description="Basic and acidic residues" evidence="1">
    <location>
        <begin position="602"/>
        <end position="611"/>
    </location>
</feature>
<feature type="region of interest" description="Disordered" evidence="1">
    <location>
        <begin position="349"/>
        <end position="708"/>
    </location>
</feature>
<feature type="compositionally biased region" description="Acidic residues" evidence="1">
    <location>
        <begin position="399"/>
        <end position="408"/>
    </location>
</feature>
<feature type="compositionally biased region" description="Acidic residues" evidence="1">
    <location>
        <begin position="478"/>
        <end position="491"/>
    </location>
</feature>
<feature type="compositionally biased region" description="Acidic residues" evidence="1">
    <location>
        <begin position="359"/>
        <end position="391"/>
    </location>
</feature>
<dbReference type="InterPro" id="IPR045518">
    <property type="entry name" value="2EXR"/>
</dbReference>
<evidence type="ECO:0000256" key="1">
    <source>
        <dbReference type="SAM" id="MobiDB-lite"/>
    </source>
</evidence>
<reference evidence="3" key="1">
    <citation type="submission" date="2021-05" db="EMBL/GenBank/DDBJ databases">
        <title>Comparative genomics of three Colletotrichum scovillei strains and genetic complementation revealed genes involved fungal growth and virulence on chili pepper.</title>
        <authorList>
            <person name="Hsieh D.-K."/>
            <person name="Chuang S.-C."/>
            <person name="Chen C.-Y."/>
            <person name="Chao Y.-T."/>
            <person name="Lu M.-Y.J."/>
            <person name="Lee M.-H."/>
            <person name="Shih M.-C."/>
        </authorList>
    </citation>
    <scope>NUCLEOTIDE SEQUENCE</scope>
    <source>
        <strain evidence="3">Coll-153</strain>
    </source>
</reference>
<proteinExistence type="predicted"/>
<evidence type="ECO:0000313" key="4">
    <source>
        <dbReference type="Proteomes" id="UP000699042"/>
    </source>
</evidence>
<sequence>MPDSSDESGPDGVGLMQNDASDRESSDSESGTEAGDAPGQGFLDVEASEEGNSDSDDSSESDSEDASILGEYRRKAPRVFFPEFRRLPIELRHRIWQYFCPDLDPSPRVFSFQVLPNPRQDTIWESTTLENQIAAVDAMLRVHHESRDIALKAFPDTLAIREGRRIVRFNKERDVVHLNGIKRVWDHNLEVPGFSENIVNMAMDGSNLDANELRLLLAFPKLKNLFDFQWHNDRRIPHRLRWCASDLIHNYEIQQLRRNVDIGEDLHFVYCWPDLTQPQNREFALKKNLSKDEVWIDLFTEVFDMVEEGSLHLKSGEAERLEEISYWPMQCFGWDAADRFDAFRAKHGVADGDKPAADGSEDDKEDESGDDSEQDSDDSSDQNEYESEGIDDGSIHEESVDEDEDDLVIDTQQASDDEEGGGGVSDYGGFSPLADEDSTLFDGNGPRNPAAHWSSPESESGEDDQPRGGRRRRQIASSDEDEESGEEEAEAEGSGRSISRRGPVIISDDEDEGDEEQPSQPTSRRGRVILSDDEDDDEEEVVEKPTKPAGRRARVLPSDDEDEDDEDDDEGGADIANKEAREGSNSEDEEEGAKKPLSLAEKLARNRRDNPVSEDEEESGEESSEEEEEEEEAQPKKMSLAQKLMTHRRRNPIASESEDEPEGSIVGSEDDDLEDEEDEDDEDDENGMFMNLADEGESGDEEGDEDEY</sequence>
<dbReference type="Pfam" id="PF20150">
    <property type="entry name" value="2EXR"/>
    <property type="match status" value="1"/>
</dbReference>
<dbReference type="OrthoDB" id="3501032at2759"/>
<accession>A0A9P7RHT1</accession>
<name>A0A9P7RHT1_9PEZI</name>
<feature type="compositionally biased region" description="Acidic residues" evidence="1">
    <location>
        <begin position="694"/>
        <end position="708"/>
    </location>
</feature>
<protein>
    <submittedName>
        <fullName evidence="3">Zinc finger domain-containing protein</fullName>
    </submittedName>
</protein>
<feature type="compositionally biased region" description="Acidic residues" evidence="1">
    <location>
        <begin position="46"/>
        <end position="65"/>
    </location>
</feature>
<comment type="caution">
    <text evidence="3">The sequence shown here is derived from an EMBL/GenBank/DDBJ whole genome shotgun (WGS) entry which is preliminary data.</text>
</comment>
<dbReference type="AlphaFoldDB" id="A0A9P7RHT1"/>
<feature type="compositionally biased region" description="Acidic residues" evidence="1">
    <location>
        <begin position="558"/>
        <end position="572"/>
    </location>
</feature>
<evidence type="ECO:0000259" key="2">
    <source>
        <dbReference type="Pfam" id="PF20150"/>
    </source>
</evidence>